<name>A0A833QJX6_9POAL</name>
<dbReference type="InterPro" id="IPR024752">
    <property type="entry name" value="Myb/SANT-like_dom"/>
</dbReference>
<evidence type="ECO:0000313" key="4">
    <source>
        <dbReference type="Proteomes" id="UP000623129"/>
    </source>
</evidence>
<keyword evidence="3" id="KW-0238">DNA-binding</keyword>
<protein>
    <submittedName>
        <fullName evidence="3">Myb/SANT-like DNA-binding domain-containing protein</fullName>
    </submittedName>
</protein>
<feature type="region of interest" description="Disordered" evidence="1">
    <location>
        <begin position="226"/>
        <end position="269"/>
    </location>
</feature>
<gene>
    <name evidence="3" type="ORF">FCM35_KLT11356</name>
</gene>
<feature type="region of interest" description="Disordered" evidence="1">
    <location>
        <begin position="172"/>
        <end position="195"/>
    </location>
</feature>
<dbReference type="InterPro" id="IPR001005">
    <property type="entry name" value="SANT/Myb"/>
</dbReference>
<dbReference type="AlphaFoldDB" id="A0A833QJX6"/>
<accession>A0A833QJX6</accession>
<dbReference type="EMBL" id="SWLB01000022">
    <property type="protein sequence ID" value="KAF3323889.1"/>
    <property type="molecule type" value="Genomic_DNA"/>
</dbReference>
<dbReference type="PANTHER" id="PTHR46929:SF3">
    <property type="entry name" value="MYB_SANT-LIKE DOMAIN-CONTAINING PROTEIN"/>
    <property type="match status" value="1"/>
</dbReference>
<dbReference type="Pfam" id="PF12776">
    <property type="entry name" value="Myb_DNA-bind_3"/>
    <property type="match status" value="1"/>
</dbReference>
<dbReference type="Proteomes" id="UP000623129">
    <property type="component" value="Unassembled WGS sequence"/>
</dbReference>
<evidence type="ECO:0000313" key="3">
    <source>
        <dbReference type="EMBL" id="KAF3323889.1"/>
    </source>
</evidence>
<organism evidence="3 4">
    <name type="scientific">Carex littledalei</name>
    <dbReference type="NCBI Taxonomy" id="544730"/>
    <lineage>
        <taxon>Eukaryota</taxon>
        <taxon>Viridiplantae</taxon>
        <taxon>Streptophyta</taxon>
        <taxon>Embryophyta</taxon>
        <taxon>Tracheophyta</taxon>
        <taxon>Spermatophyta</taxon>
        <taxon>Magnoliopsida</taxon>
        <taxon>Liliopsida</taxon>
        <taxon>Poales</taxon>
        <taxon>Cyperaceae</taxon>
        <taxon>Cyperoideae</taxon>
        <taxon>Cariceae</taxon>
        <taxon>Carex</taxon>
        <taxon>Carex subgen. Euthyceras</taxon>
    </lineage>
</organism>
<reference evidence="3" key="1">
    <citation type="submission" date="2020-01" db="EMBL/GenBank/DDBJ databases">
        <title>Genome sequence of Kobresia littledalei, the first chromosome-level genome in the family Cyperaceae.</title>
        <authorList>
            <person name="Qu G."/>
        </authorList>
    </citation>
    <scope>NUCLEOTIDE SEQUENCE</scope>
    <source>
        <strain evidence="3">C.B.Clarke</strain>
        <tissue evidence="3">Leaf</tissue>
    </source>
</reference>
<feature type="domain" description="Myb-like" evidence="2">
    <location>
        <begin position="24"/>
        <end position="92"/>
    </location>
</feature>
<dbReference type="PROSITE" id="PS50090">
    <property type="entry name" value="MYB_LIKE"/>
    <property type="match status" value="1"/>
</dbReference>
<feature type="compositionally biased region" description="Basic and acidic residues" evidence="1">
    <location>
        <begin position="172"/>
        <end position="192"/>
    </location>
</feature>
<feature type="region of interest" description="Disordered" evidence="1">
    <location>
        <begin position="1"/>
        <end position="26"/>
    </location>
</feature>
<dbReference type="GO" id="GO:0003677">
    <property type="term" value="F:DNA binding"/>
    <property type="evidence" value="ECO:0007669"/>
    <property type="project" value="UniProtKB-KW"/>
</dbReference>
<comment type="caution">
    <text evidence="3">The sequence shown here is derived from an EMBL/GenBank/DDBJ whole genome shotgun (WGS) entry which is preliminary data.</text>
</comment>
<dbReference type="PANTHER" id="PTHR46929">
    <property type="entry name" value="EXPRESSED PROTEIN"/>
    <property type="match status" value="1"/>
</dbReference>
<evidence type="ECO:0000259" key="2">
    <source>
        <dbReference type="PROSITE" id="PS50090"/>
    </source>
</evidence>
<proteinExistence type="predicted"/>
<dbReference type="OrthoDB" id="683390at2759"/>
<keyword evidence="4" id="KW-1185">Reference proteome</keyword>
<sequence>MDLSGSRLKRQPVKNKKKGGGEAAQRIRAQNWSVDQTTLMLNLIRKEQVAQRVGGHGTFTKQFWNKLAPNLNSQSEPYRQSSELQRRWKTLKADFYDYKNCVNKTGWRWDRDKHVPIAPDESKWEELRKHNAKLYKCKSKAFVWYDLMNELCGSNVLSRNYATSVNLSEQLEDHASKSDSSDNNHNAERELNEIDIGALRTTKDVDSNYSIGKSFCGEPIEHSPEVASGATLGGSSSKRVREGSVGAGCGESSQGKKSKGEPNSENKNSQYDAAINLIAEELRQRRVLLEEVKNKGKKIAEKLLKVKRELKMSRQDFSILQEVLHSELSKDLFMIMEGVELNEWIEGGTSVIPVRSLTDCGYWFSLLVTDSSS</sequence>
<feature type="compositionally biased region" description="Basic residues" evidence="1">
    <location>
        <begin position="7"/>
        <end position="18"/>
    </location>
</feature>
<evidence type="ECO:0000256" key="1">
    <source>
        <dbReference type="SAM" id="MobiDB-lite"/>
    </source>
</evidence>